<dbReference type="Proteomes" id="UP000273119">
    <property type="component" value="Unassembled WGS sequence"/>
</dbReference>
<feature type="domain" description="TY-Chap N-terminal" evidence="1">
    <location>
        <begin position="3"/>
        <end position="113"/>
    </location>
</feature>
<reference evidence="2 3" key="1">
    <citation type="submission" date="2018-07" db="EMBL/GenBank/DDBJ databases">
        <title>Arthrobacter sp. nov., isolated from raw cow's milk with high bacterial count.</title>
        <authorList>
            <person name="Hahne J."/>
            <person name="Isele D."/>
            <person name="Lipski A."/>
        </authorList>
    </citation>
    <scope>NUCLEOTIDE SEQUENCE [LARGE SCALE GENOMIC DNA]</scope>
    <source>
        <strain evidence="2 3">JZ R-183</strain>
    </source>
</reference>
<evidence type="ECO:0000313" key="3">
    <source>
        <dbReference type="Proteomes" id="UP000273119"/>
    </source>
</evidence>
<dbReference type="AlphaFoldDB" id="A0A496PJU1"/>
<accession>A0A496PJU1</accession>
<dbReference type="InterPro" id="IPR054344">
    <property type="entry name" value="TY-Chap_N"/>
</dbReference>
<keyword evidence="3" id="KW-1185">Reference proteome</keyword>
<evidence type="ECO:0000313" key="2">
    <source>
        <dbReference type="EMBL" id="RKW70749.1"/>
    </source>
</evidence>
<name>A0A496PJU1_9MICC</name>
<protein>
    <recommendedName>
        <fullName evidence="1">TY-Chap N-terminal domain-containing protein</fullName>
    </recommendedName>
</protein>
<dbReference type="Pfam" id="PF22552">
    <property type="entry name" value="TY-Chap3"/>
    <property type="match status" value="1"/>
</dbReference>
<proteinExistence type="predicted"/>
<sequence>MSEWDDFENRLGAALRQVTDRVFLIVASQDAPLKYVQFAATAELLDAQAPGIDVVVAAKEAALSGAGWAPPSDLEPNWTSPLPRPALSAEYAALAARCVVALRDAFGVESPFQLAYRAWREAEQMPPGVTYNQAQLRRLDPGESGLELPALALGTF</sequence>
<gene>
    <name evidence="2" type="ORF">DWQ67_06515</name>
</gene>
<dbReference type="EMBL" id="QQXL01000003">
    <property type="protein sequence ID" value="RKW70749.1"/>
    <property type="molecule type" value="Genomic_DNA"/>
</dbReference>
<evidence type="ECO:0000259" key="1">
    <source>
        <dbReference type="Pfam" id="PF22552"/>
    </source>
</evidence>
<organism evidence="2 3">
    <name type="scientific">Galactobacter caseinivorans</name>
    <dbReference type="NCBI Taxonomy" id="2676123"/>
    <lineage>
        <taxon>Bacteria</taxon>
        <taxon>Bacillati</taxon>
        <taxon>Actinomycetota</taxon>
        <taxon>Actinomycetes</taxon>
        <taxon>Micrococcales</taxon>
        <taxon>Micrococcaceae</taxon>
        <taxon>Galactobacter</taxon>
    </lineage>
</organism>
<comment type="caution">
    <text evidence="2">The sequence shown here is derived from an EMBL/GenBank/DDBJ whole genome shotgun (WGS) entry which is preliminary data.</text>
</comment>
<dbReference type="RefSeq" id="WP_121484774.1">
    <property type="nucleotide sequence ID" value="NZ_QQXL01000003.1"/>
</dbReference>